<dbReference type="Proteomes" id="UP000265520">
    <property type="component" value="Unassembled WGS sequence"/>
</dbReference>
<evidence type="ECO:0000256" key="1">
    <source>
        <dbReference type="SAM" id="MobiDB-lite"/>
    </source>
</evidence>
<protein>
    <recommendedName>
        <fullName evidence="2">Retrotransposon gag domain-containing protein</fullName>
    </recommendedName>
</protein>
<feature type="region of interest" description="Disordered" evidence="1">
    <location>
        <begin position="178"/>
        <end position="215"/>
    </location>
</feature>
<evidence type="ECO:0000313" key="3">
    <source>
        <dbReference type="EMBL" id="MCI10462.1"/>
    </source>
</evidence>
<proteinExistence type="predicted"/>
<name>A0A392PFD8_9FABA</name>
<comment type="caution">
    <text evidence="3">The sequence shown here is derived from an EMBL/GenBank/DDBJ whole genome shotgun (WGS) entry which is preliminary data.</text>
</comment>
<dbReference type="EMBL" id="LXQA010076320">
    <property type="protein sequence ID" value="MCI10462.1"/>
    <property type="molecule type" value="Genomic_DNA"/>
</dbReference>
<feature type="compositionally biased region" description="Polar residues" evidence="1">
    <location>
        <begin position="179"/>
        <end position="207"/>
    </location>
</feature>
<dbReference type="PANTHER" id="PTHR15503:SF22">
    <property type="entry name" value="TRANSPOSON TY3-I GAG POLYPROTEIN"/>
    <property type="match status" value="1"/>
</dbReference>
<reference evidence="3 4" key="1">
    <citation type="journal article" date="2018" name="Front. Plant Sci.">
        <title>Red Clover (Trifolium pratense) and Zigzag Clover (T. medium) - A Picture of Genomic Similarities and Differences.</title>
        <authorList>
            <person name="Dluhosova J."/>
            <person name="Istvanek J."/>
            <person name="Nedelnik J."/>
            <person name="Repkova J."/>
        </authorList>
    </citation>
    <scope>NUCLEOTIDE SEQUENCE [LARGE SCALE GENOMIC DNA]</scope>
    <source>
        <strain evidence="4">cv. 10/8</strain>
        <tissue evidence="3">Leaf</tissue>
    </source>
</reference>
<dbReference type="Pfam" id="PF03732">
    <property type="entry name" value="Retrotrans_gag"/>
    <property type="match status" value="1"/>
</dbReference>
<dbReference type="InterPro" id="IPR005162">
    <property type="entry name" value="Retrotrans_gag_dom"/>
</dbReference>
<evidence type="ECO:0000259" key="2">
    <source>
        <dbReference type="Pfam" id="PF03732"/>
    </source>
</evidence>
<accession>A0A392PFD8</accession>
<dbReference type="PANTHER" id="PTHR15503">
    <property type="entry name" value="LDOC1 RELATED"/>
    <property type="match status" value="1"/>
</dbReference>
<sequence length="259" mass="29530">MPEHTSQATPHKVPHLKLDVPRFEGTDPHGWIFKISQFFTYHHTPEEERITVASFYLDGPALGWYQWMYNNGQICSWQQFLNALELRFAPTAYDDPRGKLFKLQQTSSVTEYLSEFETLANRIVGLSPSDLLSCFVSGLKTEVRREVLAQQPRDLSQAAGLARLQEEKIQDLLKLTRAKPTSPSWSGSSATRSSPRATPEVTNNKPNSPLLPAPPIKTRFRQLSAAELIERREKGLCFNCDEKFSRNHRCKARFLLLIA</sequence>
<dbReference type="AlphaFoldDB" id="A0A392PFD8"/>
<organism evidence="3 4">
    <name type="scientific">Trifolium medium</name>
    <dbReference type="NCBI Taxonomy" id="97028"/>
    <lineage>
        <taxon>Eukaryota</taxon>
        <taxon>Viridiplantae</taxon>
        <taxon>Streptophyta</taxon>
        <taxon>Embryophyta</taxon>
        <taxon>Tracheophyta</taxon>
        <taxon>Spermatophyta</taxon>
        <taxon>Magnoliopsida</taxon>
        <taxon>eudicotyledons</taxon>
        <taxon>Gunneridae</taxon>
        <taxon>Pentapetalae</taxon>
        <taxon>rosids</taxon>
        <taxon>fabids</taxon>
        <taxon>Fabales</taxon>
        <taxon>Fabaceae</taxon>
        <taxon>Papilionoideae</taxon>
        <taxon>50 kb inversion clade</taxon>
        <taxon>NPAAA clade</taxon>
        <taxon>Hologalegina</taxon>
        <taxon>IRL clade</taxon>
        <taxon>Trifolieae</taxon>
        <taxon>Trifolium</taxon>
    </lineage>
</organism>
<evidence type="ECO:0000313" key="4">
    <source>
        <dbReference type="Proteomes" id="UP000265520"/>
    </source>
</evidence>
<feature type="domain" description="Retrotransposon gag" evidence="2">
    <location>
        <begin position="52"/>
        <end position="140"/>
    </location>
</feature>
<dbReference type="InterPro" id="IPR032567">
    <property type="entry name" value="RTL1-rel"/>
</dbReference>
<feature type="non-terminal residue" evidence="3">
    <location>
        <position position="259"/>
    </location>
</feature>
<keyword evidence="4" id="KW-1185">Reference proteome</keyword>